<dbReference type="RefSeq" id="WP_240170302.1">
    <property type="nucleotide sequence ID" value="NZ_CP092365.1"/>
</dbReference>
<dbReference type="EMBL" id="CP092365">
    <property type="protein sequence ID" value="ULN52022.1"/>
    <property type="molecule type" value="Genomic_DNA"/>
</dbReference>
<gene>
    <name evidence="2" type="ORF">MIU77_14260</name>
</gene>
<reference evidence="2" key="1">
    <citation type="submission" date="2022-08" db="EMBL/GenBank/DDBJ databases">
        <title>Complete genome sequence of 14 non-tuberculosis mycobacteria type-strains.</title>
        <authorList>
            <person name="Igarashi Y."/>
            <person name="Osugi A."/>
            <person name="Mitarai S."/>
        </authorList>
    </citation>
    <scope>NUCLEOTIDE SEQUENCE</scope>
    <source>
        <strain evidence="2">DSM 45575</strain>
    </source>
</reference>
<name>A0ABY3TXS5_9MYCO</name>
<accession>A0ABY3TXS5</accession>
<organism evidence="2 3">
    <name type="scientific">Mycolicibacillus parakoreensis</name>
    <dbReference type="NCBI Taxonomy" id="1069221"/>
    <lineage>
        <taxon>Bacteria</taxon>
        <taxon>Bacillati</taxon>
        <taxon>Actinomycetota</taxon>
        <taxon>Actinomycetes</taxon>
        <taxon>Mycobacteriales</taxon>
        <taxon>Mycobacteriaceae</taxon>
        <taxon>Mycolicibacillus</taxon>
    </lineage>
</organism>
<feature type="region of interest" description="Disordered" evidence="1">
    <location>
        <begin position="61"/>
        <end position="82"/>
    </location>
</feature>
<evidence type="ECO:0000256" key="1">
    <source>
        <dbReference type="SAM" id="MobiDB-lite"/>
    </source>
</evidence>
<sequence>MRGILSVVVVVWLLIGVVASWQRGYLQNTDTTCATAGTIAVTIVAGPLNYFGVNPKVTDCRLPEPSATGPDRHQSPPESEWS</sequence>
<evidence type="ECO:0000313" key="2">
    <source>
        <dbReference type="EMBL" id="ULN52022.1"/>
    </source>
</evidence>
<evidence type="ECO:0008006" key="4">
    <source>
        <dbReference type="Google" id="ProtNLM"/>
    </source>
</evidence>
<evidence type="ECO:0000313" key="3">
    <source>
        <dbReference type="Proteomes" id="UP001055200"/>
    </source>
</evidence>
<protein>
    <recommendedName>
        <fullName evidence="4">Secreted protein</fullName>
    </recommendedName>
</protein>
<dbReference type="Proteomes" id="UP001055200">
    <property type="component" value="Chromosome"/>
</dbReference>
<keyword evidence="3" id="KW-1185">Reference proteome</keyword>
<proteinExistence type="predicted"/>